<keyword evidence="3" id="KW-1185">Reference proteome</keyword>
<reference evidence="2" key="1">
    <citation type="journal article" date="2021" name="New Phytol.">
        <title>Evolutionary innovations through gain and loss of genes in the ectomycorrhizal Boletales.</title>
        <authorList>
            <person name="Wu G."/>
            <person name="Miyauchi S."/>
            <person name="Morin E."/>
            <person name="Kuo A."/>
            <person name="Drula E."/>
            <person name="Varga T."/>
            <person name="Kohler A."/>
            <person name="Feng B."/>
            <person name="Cao Y."/>
            <person name="Lipzen A."/>
            <person name="Daum C."/>
            <person name="Hundley H."/>
            <person name="Pangilinan J."/>
            <person name="Johnson J."/>
            <person name="Barry K."/>
            <person name="LaButti K."/>
            <person name="Ng V."/>
            <person name="Ahrendt S."/>
            <person name="Min B."/>
            <person name="Choi I.G."/>
            <person name="Park H."/>
            <person name="Plett J.M."/>
            <person name="Magnuson J."/>
            <person name="Spatafora J.W."/>
            <person name="Nagy L.G."/>
            <person name="Henrissat B."/>
            <person name="Grigoriev I.V."/>
            <person name="Yang Z.L."/>
            <person name="Xu J."/>
            <person name="Martin F.M."/>
        </authorList>
    </citation>
    <scope>NUCLEOTIDE SEQUENCE</scope>
    <source>
        <strain evidence="2">KKN 215</strain>
    </source>
</reference>
<sequence>MTATLLRPLSSIHVSQHQIARQGLIPNTSIQHKPLLIYRGAFNPTTLTPDAIEEHITSVGVFAPQWRYTMYRQTHFHSTTHELLVVFRGKAKLCFGADVTSSQSNEDESVVAEVKKGDAILVPAGVGHRLLEEMDSDEGEGFEMIGSYPEGSEKWDMCYGKKGKQEEGVDQRIEKLGWVERDPLYGEEGPAGRV</sequence>
<evidence type="ECO:0000313" key="2">
    <source>
        <dbReference type="EMBL" id="KAH8087861.1"/>
    </source>
</evidence>
<evidence type="ECO:0000259" key="1">
    <source>
        <dbReference type="Pfam" id="PF00190"/>
    </source>
</evidence>
<dbReference type="EMBL" id="JAEVFJ010000040">
    <property type="protein sequence ID" value="KAH8087861.1"/>
    <property type="molecule type" value="Genomic_DNA"/>
</dbReference>
<evidence type="ECO:0000313" key="3">
    <source>
        <dbReference type="Proteomes" id="UP000813824"/>
    </source>
</evidence>
<dbReference type="InterPro" id="IPR047121">
    <property type="entry name" value="YjiB-like"/>
</dbReference>
<accession>A0A8K0UG52</accession>
<dbReference type="InterPro" id="IPR014500">
    <property type="entry name" value="UCP019307_cupin"/>
</dbReference>
<dbReference type="AlphaFoldDB" id="A0A8K0UG52"/>
<dbReference type="PANTHER" id="PTHR36448">
    <property type="entry name" value="BLR7373 PROTEIN"/>
    <property type="match status" value="1"/>
</dbReference>
<dbReference type="OrthoDB" id="2446447at2759"/>
<dbReference type="SUPFAM" id="SSF51182">
    <property type="entry name" value="RmlC-like cupins"/>
    <property type="match status" value="1"/>
</dbReference>
<name>A0A8K0UG52_9AGAR</name>
<dbReference type="CDD" id="cd02219">
    <property type="entry name" value="cupin_YjlB-like"/>
    <property type="match status" value="1"/>
</dbReference>
<dbReference type="PIRSF" id="PIRSF019307">
    <property type="entry name" value="UCP019307"/>
    <property type="match status" value="1"/>
</dbReference>
<dbReference type="Pfam" id="PF00190">
    <property type="entry name" value="Cupin_1"/>
    <property type="match status" value="1"/>
</dbReference>
<dbReference type="InterPro" id="IPR014710">
    <property type="entry name" value="RmlC-like_jellyroll"/>
</dbReference>
<dbReference type="Proteomes" id="UP000813824">
    <property type="component" value="Unassembled WGS sequence"/>
</dbReference>
<dbReference type="Gene3D" id="2.60.120.10">
    <property type="entry name" value="Jelly Rolls"/>
    <property type="match status" value="1"/>
</dbReference>
<protein>
    <submittedName>
        <fullName evidence="2">RmlC-like cupin domain-containing protein</fullName>
    </submittedName>
</protein>
<dbReference type="InterPro" id="IPR011051">
    <property type="entry name" value="RmlC_Cupin_sf"/>
</dbReference>
<feature type="domain" description="Cupin type-1" evidence="1">
    <location>
        <begin position="72"/>
        <end position="128"/>
    </location>
</feature>
<organism evidence="2 3">
    <name type="scientific">Cristinia sonorae</name>
    <dbReference type="NCBI Taxonomy" id="1940300"/>
    <lineage>
        <taxon>Eukaryota</taxon>
        <taxon>Fungi</taxon>
        <taxon>Dikarya</taxon>
        <taxon>Basidiomycota</taxon>
        <taxon>Agaricomycotina</taxon>
        <taxon>Agaricomycetes</taxon>
        <taxon>Agaricomycetidae</taxon>
        <taxon>Agaricales</taxon>
        <taxon>Pleurotineae</taxon>
        <taxon>Stephanosporaceae</taxon>
        <taxon>Cristinia</taxon>
    </lineage>
</organism>
<dbReference type="InterPro" id="IPR006045">
    <property type="entry name" value="Cupin_1"/>
</dbReference>
<proteinExistence type="predicted"/>
<gene>
    <name evidence="2" type="ORF">BXZ70DRAFT_955439</name>
</gene>
<comment type="caution">
    <text evidence="2">The sequence shown here is derived from an EMBL/GenBank/DDBJ whole genome shotgun (WGS) entry which is preliminary data.</text>
</comment>
<dbReference type="PANTHER" id="PTHR36448:SF3">
    <property type="entry name" value="CUPIN TYPE-2 DOMAIN-CONTAINING PROTEIN"/>
    <property type="match status" value="1"/>
</dbReference>